<feature type="transmembrane region" description="Helical" evidence="1">
    <location>
        <begin position="109"/>
        <end position="127"/>
    </location>
</feature>
<keyword evidence="1" id="KW-0472">Membrane</keyword>
<dbReference type="RefSeq" id="WP_301623281.1">
    <property type="nucleotide sequence ID" value="NZ_JAOSKY010000018.1"/>
</dbReference>
<keyword evidence="3" id="KW-1185">Reference proteome</keyword>
<keyword evidence="1" id="KW-1133">Transmembrane helix</keyword>
<reference evidence="2" key="2">
    <citation type="journal article" date="2023" name="mSystems">
        <title>Charting the Lipopeptidome of Nonpathogenic Pseudomonas.</title>
        <authorList>
            <person name="Cesa-Luna C."/>
            <person name="Geudens N."/>
            <person name="Girard L."/>
            <person name="De Roo V."/>
            <person name="Maklad H.R."/>
            <person name="Martins J.C."/>
            <person name="Hofte M."/>
            <person name="De Mot R."/>
        </authorList>
    </citation>
    <scope>NUCLEOTIDE SEQUENCE</scope>
    <source>
        <strain evidence="2">B1M3-32</strain>
    </source>
</reference>
<name>A0A9X2XL31_9PSED</name>
<reference evidence="2" key="1">
    <citation type="submission" date="2022-09" db="EMBL/GenBank/DDBJ databases">
        <authorList>
            <person name="Cesa-Luna C."/>
            <person name="Girard L."/>
            <person name="Lood C."/>
            <person name="Hofte M."/>
            <person name="De Mot R."/>
        </authorList>
    </citation>
    <scope>NUCLEOTIDE SEQUENCE</scope>
    <source>
        <strain evidence="2">B1M3-32</strain>
    </source>
</reference>
<feature type="transmembrane region" description="Helical" evidence="1">
    <location>
        <begin position="12"/>
        <end position="40"/>
    </location>
</feature>
<sequence>MENLTKLRIGLTIGAIVGFLPITLLFTAGLIGIFIPAMFIPPTTPFVVAGSIGICIISIFGIGSAWKIYSLAMAASPNLRNSRLLAFSAVVTMSWGLIVAYYTREIPQATCIFLMPGIVSSIMLAITQKRVRA</sequence>
<evidence type="ECO:0000256" key="1">
    <source>
        <dbReference type="SAM" id="Phobius"/>
    </source>
</evidence>
<gene>
    <name evidence="2" type="ORF">OC940_24000</name>
</gene>
<evidence type="ECO:0000313" key="2">
    <source>
        <dbReference type="EMBL" id="MCU7250890.1"/>
    </source>
</evidence>
<accession>A0A9X2XL31</accession>
<dbReference type="EMBL" id="JAOSKY010000018">
    <property type="protein sequence ID" value="MCU7250890.1"/>
    <property type="molecule type" value="Genomic_DNA"/>
</dbReference>
<comment type="caution">
    <text evidence="2">The sequence shown here is derived from an EMBL/GenBank/DDBJ whole genome shotgun (WGS) entry which is preliminary data.</text>
</comment>
<dbReference type="AlphaFoldDB" id="A0A9X2XL31"/>
<evidence type="ECO:0000313" key="3">
    <source>
        <dbReference type="Proteomes" id="UP001139955"/>
    </source>
</evidence>
<feature type="transmembrane region" description="Helical" evidence="1">
    <location>
        <begin position="84"/>
        <end position="103"/>
    </location>
</feature>
<organism evidence="2 3">
    <name type="scientific">Pseudomonas koreensis</name>
    <dbReference type="NCBI Taxonomy" id="198620"/>
    <lineage>
        <taxon>Bacteria</taxon>
        <taxon>Pseudomonadati</taxon>
        <taxon>Pseudomonadota</taxon>
        <taxon>Gammaproteobacteria</taxon>
        <taxon>Pseudomonadales</taxon>
        <taxon>Pseudomonadaceae</taxon>
        <taxon>Pseudomonas</taxon>
    </lineage>
</organism>
<proteinExistence type="predicted"/>
<protein>
    <submittedName>
        <fullName evidence="2">Uncharacterized protein</fullName>
    </submittedName>
</protein>
<dbReference type="Proteomes" id="UP001139955">
    <property type="component" value="Unassembled WGS sequence"/>
</dbReference>
<keyword evidence="1" id="KW-0812">Transmembrane</keyword>
<feature type="transmembrane region" description="Helical" evidence="1">
    <location>
        <begin position="46"/>
        <end position="72"/>
    </location>
</feature>